<dbReference type="Pfam" id="PF01841">
    <property type="entry name" value="Transglut_core"/>
    <property type="match status" value="1"/>
</dbReference>
<proteinExistence type="predicted"/>
<accession>R7PTI1</accession>
<dbReference type="Proteomes" id="UP000018189">
    <property type="component" value="Unassembled WGS sequence"/>
</dbReference>
<dbReference type="SMART" id="SM00460">
    <property type="entry name" value="TGc"/>
    <property type="match status" value="1"/>
</dbReference>
<dbReference type="Gene3D" id="2.60.40.10">
    <property type="entry name" value="Immunoglobulins"/>
    <property type="match status" value="1"/>
</dbReference>
<dbReference type="SUPFAM" id="SSF54001">
    <property type="entry name" value="Cysteine proteinases"/>
    <property type="match status" value="1"/>
</dbReference>
<feature type="domain" description="Transglutaminase-like" evidence="1">
    <location>
        <begin position="816"/>
        <end position="876"/>
    </location>
</feature>
<dbReference type="PANTHER" id="PTHR33490:SF3">
    <property type="entry name" value="CONSERVED INTEGRAL MEMBRANE PROTEIN"/>
    <property type="match status" value="1"/>
</dbReference>
<dbReference type="PANTHER" id="PTHR33490">
    <property type="entry name" value="BLR5614 PROTEIN-RELATED"/>
    <property type="match status" value="1"/>
</dbReference>
<comment type="caution">
    <text evidence="2">The sequence shown here is derived from an EMBL/GenBank/DDBJ whole genome shotgun (WGS) entry which is preliminary data.</text>
</comment>
<dbReference type="Gene3D" id="3.10.620.30">
    <property type="match status" value="1"/>
</dbReference>
<dbReference type="InterPro" id="IPR038765">
    <property type="entry name" value="Papain-like_cys_pep_sf"/>
</dbReference>
<dbReference type="EMBL" id="CBKP010000035">
    <property type="protein sequence ID" value="CDF29233.1"/>
    <property type="molecule type" value="Genomic_DNA"/>
</dbReference>
<organism evidence="2 3">
    <name type="scientific">Methanobrevibacter smithii CAG:186</name>
    <dbReference type="NCBI Taxonomy" id="1263088"/>
    <lineage>
        <taxon>Archaea</taxon>
        <taxon>Methanobacteriati</taxon>
        <taxon>Methanobacteriota</taxon>
        <taxon>Methanomada group</taxon>
        <taxon>Methanobacteria</taxon>
        <taxon>Methanobacteriales</taxon>
        <taxon>Methanobacteriaceae</taxon>
        <taxon>Methanobrevibacter</taxon>
    </lineage>
</organism>
<sequence length="1881" mass="212839">MKFKNSYMKNFLKFFICILIAFTIIATVNASENYVNENKEINNSYNENNLNINNNYTLENTSNIDTTPNSQEKPDINENILIKRPNKPYNINYINSTTFDDLKENNINLSTDNECHFISQDIILNQKETPFVVKLIDNYGNPLFNESVIFTIQGVSYNKITDNNGNAKLNIHLAKGIYTINFAFKGNCKYKNTNGSRTITVVSEDNYCINNSISKVSAIQGQKNTILIVDNLEMFYKSGASLNVVLKDQSNNLLVNQNIIFEINNKNYTKTTNNKGIASLTINLLPGTYIANIYYEGCDNYMHNSAVANVIVKTTIQSNDIVKMYLNNTQFHATFLNPHGMPLTNTEITFNINGIFYKKMTNNDGMAELKINLDPGNYIITIINPLTGEQKGNNITVNSPIVENSDLIKYYKNASRFNVRILSSDGTPAHAGENVTFNINGVFYTKQTDNNGYCSIGINLMPGDYIITTIYNNCKIGNNIKVLSVIITNDLRLNKSEKCIFPVRLVDGQGNSISSEILTFNINGIFYQKTTNDKGMAYLNLNFVDVGEYIVTIQHNDAIISNKIIITNQSSPFANNLYFNKSNTVLLKNIINTAFNLNNYINTYLILPEKVNILGKQLTIFEFSYLMANTISNINNGANESSLYVPFLSKNIVYENHYTHFELNQYTYLNLIDSILLFTNINGYMPNNITLINKSIDFKTYTYALAKILSYYNITKTFPSQCNFESTVQNYTYINTNDLDKITQFGKGLNEYNYDTNIELYLINGTDCEITQRITNLANNLVNHMTLTKDKVKILYQYVQNIPYCAYYPKKGIDYVLNNGKGNYIDKTNLFVALCRACNIPAKYNSGHAKFNSGSLNHLWSQILIDDWWYVADTSTYKNSIGTVNNWKTNTITNFSQGNLYSNLTNTSLTYNGPFKQQIIQDKNVTFTYSTSSSGNIINPIFNSNSYTKLEFTTTNASYGSPSIYLKLTDNQNIPLFNKTIFLSVLGKLYTAKTDLFGYADFNNVDLTLGTYKITATFKSDGKYPAIEKDLTLNVTKTKTNLITNNVIQSGKSFKIYLEDQYGKSLSNQVIELKIGNVHHSLKTNNIGFASINLNLTNGKYVVDCIFNGNKYYSPISSKFELIVKNNTKINGKNVLLNNGDKFTINLYSNNKILSNKIVQLKILDSKLNLISSFEYITNNNGTINVPITLNPGKYTIFYQFNGSNKYLESHASSTIYIVPNDTKINTHIEINTNIIHENGEYFIGILKDSLDNSISNATCYISVNGVTYTKTTDSKGEFKLKIRLNKGTYSVFCNFNNNNKYDSCFTHVLLNVSHIHNLIYSVKISLKNPIQFNNKYYSVPYGREIGIYKNNNLYKFGYDYTTTGVSKLDYNKLYFISLTDNNQLQIINSESEICSCGFSLFSNGENVLVKYYGYKNNNLTRFDAIYDGKKYFNKQIENVTLILNENTVGIFYFSSELITPHTQTYLKNIGINTNYKYYNDITTKLTLNPGYWNEINSISVKTLRYGDTDYDNKLRSMNWNSNLGYETVESFLNIKNIKVTDEFLAKNLNQSHFNTRAEYIAYTAYLTNLGFRWLADKLADEISENYGVKWFLLSGSTGMTRTSIGLDGINFDDIDNVIFQGDNIVSYKANNEYYLKSSVLEEYIMYLHGGNSTCGVKEVINGLINDKDMYCNISSRNLTLGLTDDSATLIFNLISGGVDSLIRPDIMVNQTQNGGVYLGDFSFLNIGTLCDNLINVYNVIKSPDDMAGYICDQLGWDERAKTMLSFTLDVAVSVAVIGFTIAFPEFVVPALILKGGYSLWSNGVIKNPMDRTAWSGVAIDLFVGRAGSNAVNYFVRHSKDTKLNHAIAEGLWYVNVENPVNMLKTASNKVVDIFGEKDNG</sequence>
<protein>
    <submittedName>
        <fullName evidence="2">Adhesin-like protein</fullName>
    </submittedName>
</protein>
<gene>
    <name evidence="2" type="ORF">BN522_01085</name>
</gene>
<evidence type="ECO:0000313" key="3">
    <source>
        <dbReference type="Proteomes" id="UP000018189"/>
    </source>
</evidence>
<evidence type="ECO:0000259" key="1">
    <source>
        <dbReference type="SMART" id="SM00460"/>
    </source>
</evidence>
<reference evidence="2" key="1">
    <citation type="submission" date="2012-11" db="EMBL/GenBank/DDBJ databases">
        <title>Dependencies among metagenomic species, viruses, plasmids and units of genetic variation.</title>
        <authorList>
            <person name="Nielsen H.B."/>
            <person name="Almeida M."/>
            <person name="Juncker A.S."/>
            <person name="Rasmussen S."/>
            <person name="Li J."/>
            <person name="Sunagawa S."/>
            <person name="Plichta D."/>
            <person name="Gautier L."/>
            <person name="Le Chatelier E."/>
            <person name="Peletier E."/>
            <person name="Bonde I."/>
            <person name="Nielsen T."/>
            <person name="Manichanh C."/>
            <person name="Arumugam M."/>
            <person name="Batto J."/>
            <person name="Santos M.B.Q.D."/>
            <person name="Blom N."/>
            <person name="Borruel N."/>
            <person name="Burgdorf K.S."/>
            <person name="Boumezbeur F."/>
            <person name="Casellas F."/>
            <person name="Dore J."/>
            <person name="Guarner F."/>
            <person name="Hansen T."/>
            <person name="Hildebrand F."/>
            <person name="Kaas R.S."/>
            <person name="Kennedy S."/>
            <person name="Kristiansen K."/>
            <person name="Kultima J.R."/>
            <person name="Leonard P."/>
            <person name="Levenez F."/>
            <person name="Lund O."/>
            <person name="Moumen B."/>
            <person name="Le Paslier D."/>
            <person name="Pons N."/>
            <person name="Pedersen O."/>
            <person name="Prifti E."/>
            <person name="Qin J."/>
            <person name="Raes J."/>
            <person name="Tap J."/>
            <person name="Tims S."/>
            <person name="Ussery D.W."/>
            <person name="Yamada T."/>
            <person name="MetaHit consortium"/>
            <person name="Renault P."/>
            <person name="Sicheritz-Ponten T."/>
            <person name="Bork P."/>
            <person name="Wang J."/>
            <person name="Brunak S."/>
            <person name="Ehrlich S.D."/>
        </authorList>
    </citation>
    <scope>NUCLEOTIDE SEQUENCE [LARGE SCALE GENOMIC DNA]</scope>
</reference>
<dbReference type="InterPro" id="IPR013783">
    <property type="entry name" value="Ig-like_fold"/>
</dbReference>
<dbReference type="InterPro" id="IPR002931">
    <property type="entry name" value="Transglutaminase-like"/>
</dbReference>
<evidence type="ECO:0000313" key="2">
    <source>
        <dbReference type="EMBL" id="CDF29233.1"/>
    </source>
</evidence>
<name>R7PTI1_METSM</name>